<keyword evidence="1" id="KW-0812">Transmembrane</keyword>
<dbReference type="InterPro" id="IPR006976">
    <property type="entry name" value="VanZ-like"/>
</dbReference>
<dbReference type="STRING" id="1608583.BN1356_01687"/>
<feature type="transmembrane region" description="Helical" evidence="1">
    <location>
        <begin position="22"/>
        <end position="42"/>
    </location>
</feature>
<gene>
    <name evidence="3" type="ORF">BN1356_01687</name>
</gene>
<dbReference type="InterPro" id="IPR053150">
    <property type="entry name" value="Teicoplanin_resist-assoc"/>
</dbReference>
<evidence type="ECO:0000313" key="3">
    <source>
        <dbReference type="EMBL" id="CQR25346.1"/>
    </source>
</evidence>
<reference evidence="4" key="1">
    <citation type="submission" date="2015-03" db="EMBL/GenBank/DDBJ databases">
        <authorList>
            <person name="Urmite Genomes"/>
        </authorList>
    </citation>
    <scope>NUCLEOTIDE SEQUENCE [LARGE SCALE GENOMIC DNA]</scope>
    <source>
        <strain evidence="4">FF10</strain>
    </source>
</reference>
<feature type="transmembrane region" description="Helical" evidence="1">
    <location>
        <begin position="81"/>
        <end position="106"/>
    </location>
</feature>
<dbReference type="PANTHER" id="PTHR36834:SF2">
    <property type="entry name" value="MEMBRANE PROTEIN"/>
    <property type="match status" value="1"/>
</dbReference>
<dbReference type="Pfam" id="PF04892">
    <property type="entry name" value="VanZ"/>
    <property type="match status" value="1"/>
</dbReference>
<dbReference type="PANTHER" id="PTHR36834">
    <property type="entry name" value="MEMBRANE PROTEIN-RELATED"/>
    <property type="match status" value="1"/>
</dbReference>
<keyword evidence="4" id="KW-1185">Reference proteome</keyword>
<dbReference type="OrthoDB" id="4822551at2"/>
<evidence type="ECO:0000256" key="1">
    <source>
        <dbReference type="SAM" id="Phobius"/>
    </source>
</evidence>
<keyword evidence="1" id="KW-0472">Membrane</keyword>
<dbReference type="RefSeq" id="WP_093650900.1">
    <property type="nucleotide sequence ID" value="NZ_CTEN01000003.1"/>
</dbReference>
<evidence type="ECO:0000259" key="2">
    <source>
        <dbReference type="Pfam" id="PF04892"/>
    </source>
</evidence>
<dbReference type="Proteomes" id="UP000198604">
    <property type="component" value="Unassembled WGS sequence"/>
</dbReference>
<proteinExistence type="predicted"/>
<accession>A0A0E4H8I2</accession>
<dbReference type="EMBL" id="CTEN01000003">
    <property type="protein sequence ID" value="CQR25346.1"/>
    <property type="molecule type" value="Genomic_DNA"/>
</dbReference>
<evidence type="ECO:0000313" key="4">
    <source>
        <dbReference type="Proteomes" id="UP000198604"/>
    </source>
</evidence>
<organism evidence="3 4">
    <name type="scientific">Streptococcus varani</name>
    <dbReference type="NCBI Taxonomy" id="1608583"/>
    <lineage>
        <taxon>Bacteria</taxon>
        <taxon>Bacillati</taxon>
        <taxon>Bacillota</taxon>
        <taxon>Bacilli</taxon>
        <taxon>Lactobacillales</taxon>
        <taxon>Streptococcaceae</taxon>
        <taxon>Streptococcus</taxon>
    </lineage>
</organism>
<feature type="domain" description="VanZ-like" evidence="2">
    <location>
        <begin position="26"/>
        <end position="164"/>
    </location>
</feature>
<dbReference type="AlphaFoldDB" id="A0A0E4H8I2"/>
<keyword evidence="1" id="KW-1133">Transmembrane helix</keyword>
<protein>
    <submittedName>
        <fullName evidence="3">Glycopeptide antibiotics resistance protein</fullName>
    </submittedName>
</protein>
<sequence length="174" mass="20159">MIQRFFTSTGELNPWGQRVTKIVARVYALAIVLMCFLPQSVYPNLKDFTTPGIIQIGRVFFLPTPFNTLVHANHIETIGDFFLILAQNVTNVFLLYPLVLCLVFLFPSWRNWKRVLRNTFYMSLGIEFTQLILDLLIDAGRVVEVDDLWTNSLGGLLAYWTYLMAMKFVQKKIE</sequence>
<name>A0A0E4H8I2_9STRE</name>